<comment type="caution">
    <text evidence="1">The sequence shown here is derived from an EMBL/GenBank/DDBJ whole genome shotgun (WGS) entry which is preliminary data.</text>
</comment>
<name>A0A1X1EVP2_PANCY</name>
<keyword evidence="2" id="KW-1185">Reference proteome</keyword>
<organism evidence="1 2">
    <name type="scientific">Pantoea cypripedii</name>
    <name type="common">Pectobacterium cypripedii</name>
    <name type="synonym">Erwinia cypripedii</name>
    <dbReference type="NCBI Taxonomy" id="55209"/>
    <lineage>
        <taxon>Bacteria</taxon>
        <taxon>Pseudomonadati</taxon>
        <taxon>Pseudomonadota</taxon>
        <taxon>Gammaproteobacteria</taxon>
        <taxon>Enterobacterales</taxon>
        <taxon>Erwiniaceae</taxon>
        <taxon>Pantoea</taxon>
    </lineage>
</organism>
<accession>A0A1X1EVP2</accession>
<sequence length="71" mass="7935">MRQIQSVIRYGFKLFDTLHIDAGDACIIKGIVNNGSFLGEKGFKITLTITIDKPSTLGLRENIEVIIQVDR</sequence>
<evidence type="ECO:0000313" key="2">
    <source>
        <dbReference type="Proteomes" id="UP000193749"/>
    </source>
</evidence>
<protein>
    <submittedName>
        <fullName evidence="1">Uncharacterized protein</fullName>
    </submittedName>
</protein>
<evidence type="ECO:0000313" key="1">
    <source>
        <dbReference type="EMBL" id="ORM94096.1"/>
    </source>
</evidence>
<proteinExistence type="predicted"/>
<dbReference type="AlphaFoldDB" id="A0A1X1EVP2"/>
<dbReference type="Proteomes" id="UP000193749">
    <property type="component" value="Unassembled WGS sequence"/>
</dbReference>
<dbReference type="STRING" id="55209.HA50_12320"/>
<dbReference type="EMBL" id="MLJI01000001">
    <property type="protein sequence ID" value="ORM94096.1"/>
    <property type="molecule type" value="Genomic_DNA"/>
</dbReference>
<gene>
    <name evidence="1" type="ORF">HA50_12320</name>
</gene>
<reference evidence="1 2" key="1">
    <citation type="journal article" date="2017" name="Antonie Van Leeuwenhoek">
        <title>Phylogenomic resolution of the bacterial genus Pantoea and its relationship with Erwinia and Tatumella.</title>
        <authorList>
            <person name="Palmer M."/>
            <person name="Steenkamp E.T."/>
            <person name="Coetzee M.P."/>
            <person name="Chan W.Y."/>
            <person name="van Zyl E."/>
            <person name="De Maayer P."/>
            <person name="Coutinho T.A."/>
            <person name="Blom J."/>
            <person name="Smits T.H."/>
            <person name="Duffy B."/>
            <person name="Venter S.N."/>
        </authorList>
    </citation>
    <scope>NUCLEOTIDE SEQUENCE [LARGE SCALE GENOMIC DNA]</scope>
    <source>
        <strain evidence="1 2">LMG 2657</strain>
    </source>
</reference>